<accession>A0A4D6M069</accession>
<protein>
    <submittedName>
        <fullName evidence="1">Uncharacterized protein</fullName>
    </submittedName>
</protein>
<keyword evidence="2" id="KW-1185">Reference proteome</keyword>
<dbReference type="Pfam" id="PF03140">
    <property type="entry name" value="DUF247"/>
    <property type="match status" value="1"/>
</dbReference>
<proteinExistence type="predicted"/>
<organism evidence="1 2">
    <name type="scientific">Vigna unguiculata</name>
    <name type="common">Cowpea</name>
    <dbReference type="NCBI Taxonomy" id="3917"/>
    <lineage>
        <taxon>Eukaryota</taxon>
        <taxon>Viridiplantae</taxon>
        <taxon>Streptophyta</taxon>
        <taxon>Embryophyta</taxon>
        <taxon>Tracheophyta</taxon>
        <taxon>Spermatophyta</taxon>
        <taxon>Magnoliopsida</taxon>
        <taxon>eudicotyledons</taxon>
        <taxon>Gunneridae</taxon>
        <taxon>Pentapetalae</taxon>
        <taxon>rosids</taxon>
        <taxon>fabids</taxon>
        <taxon>Fabales</taxon>
        <taxon>Fabaceae</taxon>
        <taxon>Papilionoideae</taxon>
        <taxon>50 kb inversion clade</taxon>
        <taxon>NPAAA clade</taxon>
        <taxon>indigoferoid/millettioid clade</taxon>
        <taxon>Phaseoleae</taxon>
        <taxon>Vigna</taxon>
    </lineage>
</organism>
<dbReference type="PANTHER" id="PTHR31170">
    <property type="entry name" value="BNAC04G53230D PROTEIN"/>
    <property type="match status" value="1"/>
</dbReference>
<dbReference type="Proteomes" id="UP000501690">
    <property type="component" value="Linkage Group LG5"/>
</dbReference>
<name>A0A4D6M069_VIGUN</name>
<reference evidence="1 2" key="1">
    <citation type="submission" date="2019-04" db="EMBL/GenBank/DDBJ databases">
        <title>An improved genome assembly and genetic linkage map for asparagus bean, Vigna unguiculata ssp. sesquipedialis.</title>
        <authorList>
            <person name="Xia Q."/>
            <person name="Zhang R."/>
            <person name="Dong Y."/>
        </authorList>
    </citation>
    <scope>NUCLEOTIDE SEQUENCE [LARGE SCALE GENOMIC DNA]</scope>
    <source>
        <tissue evidence="1">Leaf</tissue>
    </source>
</reference>
<dbReference type="AlphaFoldDB" id="A0A4D6M069"/>
<sequence>MDEFHMQCVYMVSPTIHESNSKAYTPHIVSIGPYHHKPYYLSKEDNNFETMKKLKLKYVKGFINRTQLPMRELAARIKILEEKIRSCYVEPIKYKSNYFLKMILVDSSFIIEFLLRWHKLEDWLEKDPSYLNQGCKWILGMT</sequence>
<dbReference type="EMBL" id="CP039349">
    <property type="protein sequence ID" value="QCD94455.1"/>
    <property type="molecule type" value="Genomic_DNA"/>
</dbReference>
<dbReference type="InterPro" id="IPR004158">
    <property type="entry name" value="DUF247_pln"/>
</dbReference>
<evidence type="ECO:0000313" key="2">
    <source>
        <dbReference type="Proteomes" id="UP000501690"/>
    </source>
</evidence>
<evidence type="ECO:0000313" key="1">
    <source>
        <dbReference type="EMBL" id="QCD94455.1"/>
    </source>
</evidence>
<dbReference type="PANTHER" id="PTHR31170:SF25">
    <property type="entry name" value="BNAA09G04570D PROTEIN"/>
    <property type="match status" value="1"/>
</dbReference>
<gene>
    <name evidence="1" type="ORF">DEO72_LG5g2539</name>
</gene>